<organism evidence="2 3">
    <name type="scientific">Leuconostoc inhae</name>
    <dbReference type="NCBI Taxonomy" id="178001"/>
    <lineage>
        <taxon>Bacteria</taxon>
        <taxon>Bacillati</taxon>
        <taxon>Bacillota</taxon>
        <taxon>Bacilli</taxon>
        <taxon>Lactobacillales</taxon>
        <taxon>Lactobacillaceae</taxon>
        <taxon>Leuconostoc</taxon>
    </lineage>
</organism>
<gene>
    <name evidence="1" type="ORF">KSL4_0749</name>
    <name evidence="2" type="ORF">PL111_2017</name>
</gene>
<evidence type="ECO:0000313" key="3">
    <source>
        <dbReference type="Proteomes" id="UP000198868"/>
    </source>
</evidence>
<name>A0AAN2QU94_9LACO</name>
<dbReference type="GO" id="GO:0015031">
    <property type="term" value="P:protein transport"/>
    <property type="evidence" value="ECO:0007669"/>
    <property type="project" value="InterPro"/>
</dbReference>
<dbReference type="Proteomes" id="UP000198868">
    <property type="component" value="Unassembled WGS sequence"/>
</dbReference>
<dbReference type="SUPFAM" id="SSF53474">
    <property type="entry name" value="alpha/beta-Hydrolases"/>
    <property type="match status" value="1"/>
</dbReference>
<proteinExistence type="predicted"/>
<dbReference type="Pfam" id="PF16929">
    <property type="entry name" value="Asp2"/>
    <property type="match status" value="1"/>
</dbReference>
<dbReference type="NCBIfam" id="TIGR03712">
    <property type="entry name" value="acc_sec_asp2"/>
    <property type="match status" value="1"/>
</dbReference>
<dbReference type="InterPro" id="IPR029058">
    <property type="entry name" value="AB_hydrolase_fold"/>
</dbReference>
<evidence type="ECO:0000313" key="2">
    <source>
        <dbReference type="EMBL" id="CUW07874.1"/>
    </source>
</evidence>
<sequence length="513" mass="58429">MADKIIRILQVGVTNWATQLNLADQSMDWQFVSNDNVSDYFTKLLNNEDGTPLFEAILLTDSDKLDCFEPIFKIANPYTILIDSNQIIENQQLLELLTRYQAYKIDMSVKEEVVYDLAHYFFVGQYGEKLNINQVQVSPHFNGQIQYNGHVNLLLTGDFGTTLTSTLSWQYNIAAKSDHNHELWLEYDTSENVMMALSVQMIESGTSNILKQWIVKGEAMTAPLLIESHAKSAYYLAVSLQVQGDGYIKVGNLHNRLARKKFGQFILGGERLIDNKHEEIMAYFDPGDMKPPLNVYFSGYRSAEGFEGYWMMKKMGTPFLLITDPRLEGGAFYIGSKEIENNIYQIIQQKMNDLNFTTDQLILSGLSMGTFGALYYASKLEPHAIIIGKPLVNLGNIALNEKLVRPNIFPTSLDLLLSMTGGNTVKHAEMLNQRFWQQFDQANFNQTLFAIAYMKDDDYDSTAYHDLLTSLSHSQAIIISKGIAGRHNDDSAAINNWFFSQYQRILVDEFKRK</sequence>
<dbReference type="InterPro" id="IPR022267">
    <property type="entry name" value="Asp2"/>
</dbReference>
<dbReference type="EMBL" id="FBTB01000001">
    <property type="protein sequence ID" value="CUW03341.1"/>
    <property type="molecule type" value="Genomic_DNA"/>
</dbReference>
<comment type="caution">
    <text evidence="2">The sequence shown here is derived from an EMBL/GenBank/DDBJ whole genome shotgun (WGS) entry which is preliminary data.</text>
</comment>
<dbReference type="RefSeq" id="WP_060391337.1">
    <property type="nucleotide sequence ID" value="NZ_FBSX01000023.1"/>
</dbReference>
<dbReference type="Proteomes" id="UP000199047">
    <property type="component" value="Unassembled WGS sequence"/>
</dbReference>
<dbReference type="EMBL" id="FBTU01000011">
    <property type="protein sequence ID" value="CUW07874.1"/>
    <property type="molecule type" value="Genomic_DNA"/>
</dbReference>
<dbReference type="AlphaFoldDB" id="A0AAN2QU94"/>
<protein>
    <submittedName>
        <fullName evidence="2">Accessory secretory protein Asp2</fullName>
    </submittedName>
</protein>
<evidence type="ECO:0000313" key="4">
    <source>
        <dbReference type="Proteomes" id="UP000199047"/>
    </source>
</evidence>
<accession>A0AAN2QU94</accession>
<evidence type="ECO:0000313" key="1">
    <source>
        <dbReference type="EMBL" id="CUW03341.1"/>
    </source>
</evidence>
<reference evidence="3 4" key="1">
    <citation type="submission" date="2015-12" db="EMBL/GenBank/DDBJ databases">
        <authorList>
            <person name="Andreevskaya M."/>
        </authorList>
    </citation>
    <scope>NUCLEOTIDE SEQUENCE [LARGE SCALE GENOMIC DNA]</scope>
    <source>
        <strain evidence="1 4">KSL4-2</strain>
        <strain evidence="2 3">PL111</strain>
    </source>
</reference>
<keyword evidence="4" id="KW-1185">Reference proteome</keyword>